<evidence type="ECO:0000256" key="3">
    <source>
        <dbReference type="ARBA" id="ARBA00022448"/>
    </source>
</evidence>
<dbReference type="InterPro" id="IPR000727">
    <property type="entry name" value="T_SNARE_dom"/>
</dbReference>
<keyword evidence="4" id="KW-0812">Transmembrane</keyword>
<dbReference type="EMBL" id="MU004187">
    <property type="protein sequence ID" value="KAF2496615.1"/>
    <property type="molecule type" value="Genomic_DNA"/>
</dbReference>
<evidence type="ECO:0000256" key="8">
    <source>
        <dbReference type="ARBA" id="ARBA00023136"/>
    </source>
</evidence>
<organism evidence="11 12">
    <name type="scientific">Lophium mytilinum</name>
    <dbReference type="NCBI Taxonomy" id="390894"/>
    <lineage>
        <taxon>Eukaryota</taxon>
        <taxon>Fungi</taxon>
        <taxon>Dikarya</taxon>
        <taxon>Ascomycota</taxon>
        <taxon>Pezizomycotina</taxon>
        <taxon>Dothideomycetes</taxon>
        <taxon>Pleosporomycetidae</taxon>
        <taxon>Mytilinidiales</taxon>
        <taxon>Mytilinidiaceae</taxon>
        <taxon>Lophium</taxon>
    </lineage>
</organism>
<comment type="similarity">
    <text evidence="2">Belongs to the syntaxin family.</text>
</comment>
<reference evidence="11" key="1">
    <citation type="journal article" date="2020" name="Stud. Mycol.">
        <title>101 Dothideomycetes genomes: a test case for predicting lifestyles and emergence of pathogens.</title>
        <authorList>
            <person name="Haridas S."/>
            <person name="Albert R."/>
            <person name="Binder M."/>
            <person name="Bloem J."/>
            <person name="Labutti K."/>
            <person name="Salamov A."/>
            <person name="Andreopoulos B."/>
            <person name="Baker S."/>
            <person name="Barry K."/>
            <person name="Bills G."/>
            <person name="Bluhm B."/>
            <person name="Cannon C."/>
            <person name="Castanera R."/>
            <person name="Culley D."/>
            <person name="Daum C."/>
            <person name="Ezra D."/>
            <person name="Gonzalez J."/>
            <person name="Henrissat B."/>
            <person name="Kuo A."/>
            <person name="Liang C."/>
            <person name="Lipzen A."/>
            <person name="Lutzoni F."/>
            <person name="Magnuson J."/>
            <person name="Mondo S."/>
            <person name="Nolan M."/>
            <person name="Ohm R."/>
            <person name="Pangilinan J."/>
            <person name="Park H.-J."/>
            <person name="Ramirez L."/>
            <person name="Alfaro M."/>
            <person name="Sun H."/>
            <person name="Tritt A."/>
            <person name="Yoshinaga Y."/>
            <person name="Zwiers L.-H."/>
            <person name="Turgeon B."/>
            <person name="Goodwin S."/>
            <person name="Spatafora J."/>
            <person name="Crous P."/>
            <person name="Grigoriev I."/>
        </authorList>
    </citation>
    <scope>NUCLEOTIDE SEQUENCE</scope>
    <source>
        <strain evidence="11">CBS 269.34</strain>
    </source>
</reference>
<keyword evidence="6" id="KW-1133">Transmembrane helix</keyword>
<name>A0A6A6QW23_9PEZI</name>
<evidence type="ECO:0000313" key="12">
    <source>
        <dbReference type="Proteomes" id="UP000799750"/>
    </source>
</evidence>
<dbReference type="OrthoDB" id="342981at2759"/>
<evidence type="ECO:0000256" key="4">
    <source>
        <dbReference type="ARBA" id="ARBA00022692"/>
    </source>
</evidence>
<feature type="region of interest" description="Disordered" evidence="9">
    <location>
        <begin position="61"/>
        <end position="93"/>
    </location>
</feature>
<keyword evidence="8" id="KW-0472">Membrane</keyword>
<dbReference type="Pfam" id="PF10496">
    <property type="entry name" value="Syntaxin-18_N"/>
    <property type="match status" value="1"/>
</dbReference>
<keyword evidence="5" id="KW-0653">Protein transport</keyword>
<evidence type="ECO:0000313" key="11">
    <source>
        <dbReference type="EMBL" id="KAF2496615.1"/>
    </source>
</evidence>
<evidence type="ECO:0000259" key="10">
    <source>
        <dbReference type="PROSITE" id="PS50192"/>
    </source>
</evidence>
<evidence type="ECO:0000256" key="5">
    <source>
        <dbReference type="ARBA" id="ARBA00022927"/>
    </source>
</evidence>
<dbReference type="GO" id="GO:0015031">
    <property type="term" value="P:protein transport"/>
    <property type="evidence" value="ECO:0007669"/>
    <property type="project" value="UniProtKB-KW"/>
</dbReference>
<dbReference type="InterPro" id="IPR019529">
    <property type="entry name" value="Syntaxin-18_N"/>
</dbReference>
<comment type="subcellular location">
    <subcellularLocation>
        <location evidence="1">Membrane</location>
        <topology evidence="1">Single-pass type IV membrane protein</topology>
    </subcellularLocation>
</comment>
<evidence type="ECO:0000256" key="7">
    <source>
        <dbReference type="ARBA" id="ARBA00023054"/>
    </source>
</evidence>
<dbReference type="PANTHER" id="PTHR15959">
    <property type="entry name" value="SYNTAXIN-18"/>
    <property type="match status" value="1"/>
</dbReference>
<evidence type="ECO:0000256" key="1">
    <source>
        <dbReference type="ARBA" id="ARBA00004211"/>
    </source>
</evidence>
<feature type="compositionally biased region" description="Polar residues" evidence="9">
    <location>
        <begin position="71"/>
        <end position="83"/>
    </location>
</feature>
<sequence length="368" mass="40626">MDITPDFNAALARHAVSPISPPEIFDIRQLDDFLQEAYRIRSHIASLYKYLRQTRASYLSTDRPSRAHLARSSSNSSNTTLHPSSHPHHGIKHLTDAQKEEIDASTKQLIRELTAAVNSLKDAEAVRQQTTTTLALKKRAKTGLGALGRWASGGAITAKSPEEEAAEEREAQFSGCRAGVLEYLQKQLGLCAAFGNEMIGIRIRRVIEKEKSVLHAVPKGMGIPGMEAMNGSAGMNGAGIGGKGLAVSEHYEEEDRQTEQRLAPEQLQLFAQDNQDMLKQYEDSLDQVRHAEKSLLEISELQSNIVNNLAVQSEHIDMLMENTFQTAENVGGGNKELKKAAERKSTARMLFYGTSAFCLTLIVWDLLI</sequence>
<dbReference type="GO" id="GO:0006890">
    <property type="term" value="P:retrograde vesicle-mediated transport, Golgi to endoplasmic reticulum"/>
    <property type="evidence" value="ECO:0007669"/>
    <property type="project" value="TreeGrafter"/>
</dbReference>
<evidence type="ECO:0000256" key="2">
    <source>
        <dbReference type="ARBA" id="ARBA00009063"/>
    </source>
</evidence>
<dbReference type="AlphaFoldDB" id="A0A6A6QW23"/>
<evidence type="ECO:0000256" key="6">
    <source>
        <dbReference type="ARBA" id="ARBA00022989"/>
    </source>
</evidence>
<dbReference type="GO" id="GO:0005783">
    <property type="term" value="C:endoplasmic reticulum"/>
    <property type="evidence" value="ECO:0007669"/>
    <property type="project" value="TreeGrafter"/>
</dbReference>
<keyword evidence="12" id="KW-1185">Reference proteome</keyword>
<proteinExistence type="inferred from homology"/>
<gene>
    <name evidence="11" type="ORF">BU16DRAFT_525773</name>
</gene>
<feature type="domain" description="T-SNARE coiled-coil homology" evidence="10">
    <location>
        <begin position="278"/>
        <end position="340"/>
    </location>
</feature>
<keyword evidence="7" id="KW-0175">Coiled coil</keyword>
<keyword evidence="3" id="KW-0813">Transport</keyword>
<dbReference type="SUPFAM" id="SSF58038">
    <property type="entry name" value="SNARE fusion complex"/>
    <property type="match status" value="1"/>
</dbReference>
<dbReference type="Gene3D" id="1.20.5.110">
    <property type="match status" value="1"/>
</dbReference>
<evidence type="ECO:0000256" key="9">
    <source>
        <dbReference type="SAM" id="MobiDB-lite"/>
    </source>
</evidence>
<accession>A0A6A6QW23</accession>
<dbReference type="PANTHER" id="PTHR15959:SF0">
    <property type="entry name" value="SYNTAXIN-18"/>
    <property type="match status" value="1"/>
</dbReference>
<dbReference type="PROSITE" id="PS50192">
    <property type="entry name" value="T_SNARE"/>
    <property type="match status" value="1"/>
</dbReference>
<dbReference type="Proteomes" id="UP000799750">
    <property type="component" value="Unassembled WGS sequence"/>
</dbReference>
<protein>
    <submittedName>
        <fullName evidence="11">Snare protein syntaxin-like protein 18/UFE1</fullName>
    </submittedName>
</protein>
<dbReference type="GO" id="GO:0031201">
    <property type="term" value="C:SNARE complex"/>
    <property type="evidence" value="ECO:0007669"/>
    <property type="project" value="TreeGrafter"/>
</dbReference>